<evidence type="ECO:0000259" key="1">
    <source>
        <dbReference type="SMART" id="SM00418"/>
    </source>
</evidence>
<dbReference type="Gene3D" id="1.10.10.10">
    <property type="entry name" value="Winged helix-like DNA-binding domain superfamily/Winged helix DNA-binding domain"/>
    <property type="match status" value="1"/>
</dbReference>
<name>A0A1M6UIK8_9BACT</name>
<organism evidence="2 3">
    <name type="scientific">Rhodothermus profundi</name>
    <dbReference type="NCBI Taxonomy" id="633813"/>
    <lineage>
        <taxon>Bacteria</taxon>
        <taxon>Pseudomonadati</taxon>
        <taxon>Rhodothermota</taxon>
        <taxon>Rhodothermia</taxon>
        <taxon>Rhodothermales</taxon>
        <taxon>Rhodothermaceae</taxon>
        <taxon>Rhodothermus</taxon>
    </lineage>
</organism>
<dbReference type="InterPro" id="IPR001845">
    <property type="entry name" value="HTH_ArsR_DNA-bd_dom"/>
</dbReference>
<proteinExistence type="predicted"/>
<dbReference type="OrthoDB" id="155998at2"/>
<dbReference type="EMBL" id="FRAU01000005">
    <property type="protein sequence ID" value="SHK69052.1"/>
    <property type="molecule type" value="Genomic_DNA"/>
</dbReference>
<dbReference type="SMART" id="SM00418">
    <property type="entry name" value="HTH_ARSR"/>
    <property type="match status" value="1"/>
</dbReference>
<evidence type="ECO:0000313" key="2">
    <source>
        <dbReference type="EMBL" id="SHK69052.1"/>
    </source>
</evidence>
<dbReference type="InterPro" id="IPR036388">
    <property type="entry name" value="WH-like_DNA-bd_sf"/>
</dbReference>
<dbReference type="RefSeq" id="WP_072715558.1">
    <property type="nucleotide sequence ID" value="NZ_FRAU01000005.1"/>
</dbReference>
<dbReference type="Pfam" id="PF01022">
    <property type="entry name" value="HTH_5"/>
    <property type="match status" value="1"/>
</dbReference>
<dbReference type="CDD" id="cd00090">
    <property type="entry name" value="HTH_ARSR"/>
    <property type="match status" value="1"/>
</dbReference>
<reference evidence="3" key="1">
    <citation type="submission" date="2016-11" db="EMBL/GenBank/DDBJ databases">
        <authorList>
            <person name="Varghese N."/>
            <person name="Submissions S."/>
        </authorList>
    </citation>
    <scope>NUCLEOTIDE SEQUENCE [LARGE SCALE GENOMIC DNA]</scope>
    <source>
        <strain evidence="3">DSM 22212</strain>
    </source>
</reference>
<dbReference type="InterPro" id="IPR036390">
    <property type="entry name" value="WH_DNA-bd_sf"/>
</dbReference>
<dbReference type="Proteomes" id="UP000185812">
    <property type="component" value="Unassembled WGS sequence"/>
</dbReference>
<gene>
    <name evidence="2" type="ORF">SAMN04488087_1723</name>
</gene>
<accession>A0A1M6UIK8</accession>
<protein>
    <submittedName>
        <fullName evidence="2">Predicted transcriptional regulator, ArsR family</fullName>
    </submittedName>
</protein>
<evidence type="ECO:0000313" key="3">
    <source>
        <dbReference type="Proteomes" id="UP000185812"/>
    </source>
</evidence>
<dbReference type="GO" id="GO:0003700">
    <property type="term" value="F:DNA-binding transcription factor activity"/>
    <property type="evidence" value="ECO:0007669"/>
    <property type="project" value="InterPro"/>
</dbReference>
<feature type="domain" description="HTH arsR-type" evidence="1">
    <location>
        <begin position="2"/>
        <end position="85"/>
    </location>
</feature>
<dbReference type="InterPro" id="IPR011991">
    <property type="entry name" value="ArsR-like_HTH"/>
</dbReference>
<sequence length="215" mass="25028">METWTLLGSDTKRQLLHLLKRRGQLTLNEAVAATGLTRPTLREHLVQLERDGLVYHTTARQRRGRPFLLYRLTSAGAQLFPNRDGSLLGRLLCFLQKEGADDLLQRFFEQYWEERLQAAQQRLQAADTLEKRLAVLRAFLEEEGFMPEIVCSAQGIEIRACNCPFWETVRHTRLPCYLEARFFEQLLGQKAVRVTYIPEGSPACRYLFERRQSSR</sequence>
<dbReference type="SUPFAM" id="SSF46785">
    <property type="entry name" value="Winged helix' DNA-binding domain"/>
    <property type="match status" value="1"/>
</dbReference>
<keyword evidence="3" id="KW-1185">Reference proteome</keyword>
<dbReference type="AlphaFoldDB" id="A0A1M6UIK8"/>
<dbReference type="STRING" id="633813.SAMN04488087_1723"/>